<keyword evidence="3" id="KW-1185">Reference proteome</keyword>
<organism evidence="4">
    <name type="scientific">Gongylonema pulchrum</name>
    <dbReference type="NCBI Taxonomy" id="637853"/>
    <lineage>
        <taxon>Eukaryota</taxon>
        <taxon>Metazoa</taxon>
        <taxon>Ecdysozoa</taxon>
        <taxon>Nematoda</taxon>
        <taxon>Chromadorea</taxon>
        <taxon>Rhabditida</taxon>
        <taxon>Spirurina</taxon>
        <taxon>Spiruromorpha</taxon>
        <taxon>Spiruroidea</taxon>
        <taxon>Gongylonematidae</taxon>
        <taxon>Gongylonema</taxon>
    </lineage>
</organism>
<dbReference type="EMBL" id="UYRT01026463">
    <property type="protein sequence ID" value="VDK65097.1"/>
    <property type="molecule type" value="Genomic_DNA"/>
</dbReference>
<name>A0A183DJ83_9BILA</name>
<dbReference type="AlphaFoldDB" id="A0A183DJ83"/>
<evidence type="ECO:0000313" key="4">
    <source>
        <dbReference type="WBParaSite" id="GPUH_0000878401-mRNA-1"/>
    </source>
</evidence>
<evidence type="ECO:0000313" key="3">
    <source>
        <dbReference type="Proteomes" id="UP000271098"/>
    </source>
</evidence>
<dbReference type="Gene3D" id="2.60.40.10">
    <property type="entry name" value="Immunoglobulins"/>
    <property type="match status" value="1"/>
</dbReference>
<feature type="region of interest" description="Disordered" evidence="1">
    <location>
        <begin position="1"/>
        <end position="52"/>
    </location>
</feature>
<protein>
    <submittedName>
        <fullName evidence="4">MSP domain-containing protein</fullName>
    </submittedName>
</protein>
<dbReference type="InterPro" id="IPR013783">
    <property type="entry name" value="Ig-like_fold"/>
</dbReference>
<accession>A0A183DJ83</accession>
<evidence type="ECO:0000256" key="1">
    <source>
        <dbReference type="SAM" id="MobiDB-lite"/>
    </source>
</evidence>
<proteinExistence type="predicted"/>
<dbReference type="InterPro" id="IPR008962">
    <property type="entry name" value="PapD-like_sf"/>
</dbReference>
<dbReference type="SUPFAM" id="SSF49354">
    <property type="entry name" value="PapD-like"/>
    <property type="match status" value="1"/>
</dbReference>
<evidence type="ECO:0000313" key="2">
    <source>
        <dbReference type="EMBL" id="VDK65097.1"/>
    </source>
</evidence>
<gene>
    <name evidence="2" type="ORF">GPUH_LOCUS8768</name>
</gene>
<feature type="compositionally biased region" description="Low complexity" evidence="1">
    <location>
        <begin position="24"/>
        <end position="43"/>
    </location>
</feature>
<reference evidence="2 3" key="2">
    <citation type="submission" date="2018-11" db="EMBL/GenBank/DDBJ databases">
        <authorList>
            <consortium name="Pathogen Informatics"/>
        </authorList>
    </citation>
    <scope>NUCLEOTIDE SEQUENCE [LARGE SCALE GENOMIC DNA]</scope>
</reference>
<dbReference type="Proteomes" id="UP000271098">
    <property type="component" value="Unassembled WGS sequence"/>
</dbReference>
<reference evidence="4" key="1">
    <citation type="submission" date="2016-06" db="UniProtKB">
        <authorList>
            <consortium name="WormBaseParasite"/>
        </authorList>
    </citation>
    <scope>IDENTIFICATION</scope>
</reference>
<feature type="compositionally biased region" description="Pro residues" evidence="1">
    <location>
        <begin position="10"/>
        <end position="23"/>
    </location>
</feature>
<dbReference type="WBParaSite" id="GPUH_0000878401-mRNA-1">
    <property type="protein sequence ID" value="GPUH_0000878401-mRNA-1"/>
    <property type="gene ID" value="GPUH_0000878401"/>
</dbReference>
<sequence>MSDAPAEGAPAPPPPPPPPPPPEGAAQEGAAPEGGAPAGTGPPVLTIDPPIITVPAAGGQSVHQLNNSGGTRLAFKVSF</sequence>